<comment type="caution">
    <text evidence="7">The sequence shown here is derived from an EMBL/GenBank/DDBJ whole genome shotgun (WGS) entry which is preliminary data.</text>
</comment>
<dbReference type="GO" id="GO:0008610">
    <property type="term" value="P:lipid biosynthetic process"/>
    <property type="evidence" value="ECO:0007669"/>
    <property type="project" value="InterPro"/>
</dbReference>
<evidence type="ECO:0000256" key="1">
    <source>
        <dbReference type="ARBA" id="ARBA00010815"/>
    </source>
</evidence>
<keyword evidence="4" id="KW-0949">S-adenosyl-L-methionine</keyword>
<keyword evidence="5" id="KW-0443">Lipid metabolism</keyword>
<dbReference type="AlphaFoldDB" id="A0A4U1L8S3"/>
<sequence length="407" mass="44369">MTRNRGRRIGQARALALPGVDRLFAPLLDRIDRGLPEGSIDATLPGGGRRLLGGRAPGPAAVVDLRSWRALYRLATGGSAGWYEAWAAGEWASPDPVALFELFVRNRAALGDTARARPWSRIGRRLAHLARRNDAAGARANVAYHYDLGNDFYAPWLDASMTYSSAMFAEADEPLEAAQARKLAAILDRTATRPGDAILEIGCGWGSFAAVAAAGGRRVHGLTLSAEQKAHVEARGLPGVSVALTDYRDATGQYDAIASIEMVEAVGQDFWPAYCAAIARLLRPGGRAAIQYIAIDDAVFENYARNVDFIQAYVFPGGMLLSEARFRAIAERYGLRWTDRRGFGMDYAETLRRWRMAFDAADAAGRLPADLDAQFRALWRYYLMYCEGGFRGGGIDVAQVTLVKEGT</sequence>
<comment type="similarity">
    <text evidence="1">Belongs to the CFA/CMAS family.</text>
</comment>
<evidence type="ECO:0000256" key="4">
    <source>
        <dbReference type="ARBA" id="ARBA00022691"/>
    </source>
</evidence>
<dbReference type="InterPro" id="IPR029063">
    <property type="entry name" value="SAM-dependent_MTases_sf"/>
</dbReference>
<dbReference type="GO" id="GO:0032259">
    <property type="term" value="P:methylation"/>
    <property type="evidence" value="ECO:0007669"/>
    <property type="project" value="UniProtKB-KW"/>
</dbReference>
<gene>
    <name evidence="7" type="ORF">FBR43_02160</name>
</gene>
<name>A0A4U1L8S3_9SPHN</name>
<evidence type="ECO:0000256" key="2">
    <source>
        <dbReference type="ARBA" id="ARBA00022603"/>
    </source>
</evidence>
<dbReference type="PIRSF" id="PIRSF003085">
    <property type="entry name" value="CMAS"/>
    <property type="match status" value="1"/>
</dbReference>
<evidence type="ECO:0000256" key="6">
    <source>
        <dbReference type="PIRSR" id="PIRSR003085-1"/>
    </source>
</evidence>
<dbReference type="GO" id="GO:0008168">
    <property type="term" value="F:methyltransferase activity"/>
    <property type="evidence" value="ECO:0007669"/>
    <property type="project" value="UniProtKB-KW"/>
</dbReference>
<dbReference type="SUPFAM" id="SSF53335">
    <property type="entry name" value="S-adenosyl-L-methionine-dependent methyltransferases"/>
    <property type="match status" value="1"/>
</dbReference>
<evidence type="ECO:0000313" key="7">
    <source>
        <dbReference type="EMBL" id="TKD53379.1"/>
    </source>
</evidence>
<keyword evidence="8" id="KW-1185">Reference proteome</keyword>
<dbReference type="OrthoDB" id="9782855at2"/>
<dbReference type="Proteomes" id="UP000309138">
    <property type="component" value="Unassembled WGS sequence"/>
</dbReference>
<dbReference type="EMBL" id="SWKR01000001">
    <property type="protein sequence ID" value="TKD53379.1"/>
    <property type="molecule type" value="Genomic_DNA"/>
</dbReference>
<dbReference type="Pfam" id="PF02353">
    <property type="entry name" value="CMAS"/>
    <property type="match status" value="1"/>
</dbReference>
<accession>A0A4U1L8S3</accession>
<dbReference type="PANTHER" id="PTHR43667:SF2">
    <property type="entry name" value="FATTY ACID C-METHYL TRANSFERASE"/>
    <property type="match status" value="1"/>
</dbReference>
<protein>
    <submittedName>
        <fullName evidence="7">Class I SAM-dependent methyltransferase</fullName>
    </submittedName>
</protein>
<dbReference type="InterPro" id="IPR050723">
    <property type="entry name" value="CFA/CMAS"/>
</dbReference>
<feature type="active site" evidence="6">
    <location>
        <position position="386"/>
    </location>
</feature>
<keyword evidence="2 7" id="KW-0489">Methyltransferase</keyword>
<reference evidence="7 8" key="1">
    <citation type="submission" date="2019-04" db="EMBL/GenBank/DDBJ databases">
        <authorList>
            <person name="Yang Y."/>
            <person name="Wei D."/>
        </authorList>
    </citation>
    <scope>NUCLEOTIDE SEQUENCE [LARGE SCALE GENOMIC DNA]</scope>
    <source>
        <strain evidence="7 8">L-1-4w-11</strain>
    </source>
</reference>
<dbReference type="PANTHER" id="PTHR43667">
    <property type="entry name" value="CYCLOPROPANE-FATTY-ACYL-PHOSPHOLIPID SYNTHASE"/>
    <property type="match status" value="1"/>
</dbReference>
<evidence type="ECO:0000313" key="8">
    <source>
        <dbReference type="Proteomes" id="UP000309138"/>
    </source>
</evidence>
<proteinExistence type="inferred from homology"/>
<dbReference type="InterPro" id="IPR003333">
    <property type="entry name" value="CMAS"/>
</dbReference>
<evidence type="ECO:0000256" key="3">
    <source>
        <dbReference type="ARBA" id="ARBA00022679"/>
    </source>
</evidence>
<organism evidence="7 8">
    <name type="scientific">Sphingomonas baiyangensis</name>
    <dbReference type="NCBI Taxonomy" id="2572576"/>
    <lineage>
        <taxon>Bacteria</taxon>
        <taxon>Pseudomonadati</taxon>
        <taxon>Pseudomonadota</taxon>
        <taxon>Alphaproteobacteria</taxon>
        <taxon>Sphingomonadales</taxon>
        <taxon>Sphingomonadaceae</taxon>
        <taxon>Sphingomonas</taxon>
    </lineage>
</organism>
<evidence type="ECO:0000256" key="5">
    <source>
        <dbReference type="ARBA" id="ARBA00023098"/>
    </source>
</evidence>
<dbReference type="Gene3D" id="3.40.50.150">
    <property type="entry name" value="Vaccinia Virus protein VP39"/>
    <property type="match status" value="1"/>
</dbReference>
<keyword evidence="3 7" id="KW-0808">Transferase</keyword>